<gene>
    <name evidence="1" type="ORF">HMPREF0198_1947</name>
</gene>
<dbReference type="AlphaFoldDB" id="C8NBR9"/>
<name>C8NBR9_CARH6</name>
<reference evidence="1 2" key="1">
    <citation type="submission" date="2009-08" db="EMBL/GenBank/DDBJ databases">
        <authorList>
            <person name="Qin X."/>
            <person name="Bachman B."/>
            <person name="Battles P."/>
            <person name="Bell A."/>
            <person name="Bess C."/>
            <person name="Bickham C."/>
            <person name="Chaboub L."/>
            <person name="Chen D."/>
            <person name="Coyle M."/>
            <person name="Deiros D.R."/>
            <person name="Dinh H."/>
            <person name="Forbes L."/>
            <person name="Fowler G."/>
            <person name="Francisco L."/>
            <person name="Fu Q."/>
            <person name="Gubbala S."/>
            <person name="Hale W."/>
            <person name="Han Y."/>
            <person name="Hemphill L."/>
            <person name="Highlander S.K."/>
            <person name="Hirani K."/>
            <person name="Hogues M."/>
            <person name="Jackson L."/>
            <person name="Jakkamsetti A."/>
            <person name="Javaid M."/>
            <person name="Jiang H."/>
            <person name="Korchina V."/>
            <person name="Kovar C."/>
            <person name="Lara F."/>
            <person name="Lee S."/>
            <person name="Mata R."/>
            <person name="Mathew T."/>
            <person name="Moen C."/>
            <person name="Morales K."/>
            <person name="Munidasa M."/>
            <person name="Nazareth L."/>
            <person name="Ngo R."/>
            <person name="Nguyen L."/>
            <person name="Okwuonu G."/>
            <person name="Ongeri F."/>
            <person name="Patil S."/>
            <person name="Petrosino J."/>
            <person name="Pham C."/>
            <person name="Pham P."/>
            <person name="Pu L.-L."/>
            <person name="Puazo M."/>
            <person name="Raj R."/>
            <person name="Reid J."/>
            <person name="Rouhana J."/>
            <person name="Saada N."/>
            <person name="Shang Y."/>
            <person name="Simmons D."/>
            <person name="Thornton R."/>
            <person name="Warren J."/>
            <person name="Weissenberger G."/>
            <person name="Zhang J."/>
            <person name="Zhang L."/>
            <person name="Zhou C."/>
            <person name="Zhu D."/>
            <person name="Muzny D."/>
            <person name="Worley K."/>
            <person name="Gibbs R."/>
        </authorList>
    </citation>
    <scope>NUCLEOTIDE SEQUENCE [LARGE SCALE GENOMIC DNA]</scope>
    <source>
        <strain evidence="2">ATCC 15826 / DSM 8339 / NCTC 10426 / 6573</strain>
    </source>
</reference>
<dbReference type="HOGENOM" id="CLU_2022539_0_0_6"/>
<accession>C8NBR9</accession>
<comment type="caution">
    <text evidence="1">The sequence shown here is derived from an EMBL/GenBank/DDBJ whole genome shotgun (WGS) entry which is preliminary data.</text>
</comment>
<dbReference type="EMBL" id="ACKY01000107">
    <property type="protein sequence ID" value="EEV87907.1"/>
    <property type="molecule type" value="Genomic_DNA"/>
</dbReference>
<organism evidence="1 2">
    <name type="scientific">Cardiobacterium hominis (strain ATCC 15826 / DSM 8339 / NCTC 10426 / 6573)</name>
    <dbReference type="NCBI Taxonomy" id="638300"/>
    <lineage>
        <taxon>Bacteria</taxon>
        <taxon>Pseudomonadati</taxon>
        <taxon>Pseudomonadota</taxon>
        <taxon>Gammaproteobacteria</taxon>
        <taxon>Cardiobacteriales</taxon>
        <taxon>Cardiobacteriaceae</taxon>
        <taxon>Cardiobacterium</taxon>
    </lineage>
</organism>
<evidence type="ECO:0000313" key="1">
    <source>
        <dbReference type="EMBL" id="EEV87907.1"/>
    </source>
</evidence>
<protein>
    <submittedName>
        <fullName evidence="1">Uncharacterized protein</fullName>
    </submittedName>
</protein>
<keyword evidence="2" id="KW-1185">Reference proteome</keyword>
<evidence type="ECO:0000313" key="2">
    <source>
        <dbReference type="Proteomes" id="UP000004870"/>
    </source>
</evidence>
<dbReference type="Proteomes" id="UP000004870">
    <property type="component" value="Unassembled WGS sequence"/>
</dbReference>
<sequence>MQHQIDVSSKFFFFCRIVQPDLHEAVFGAVAEIGQEADAGFGGDGGFDEVEVVAGEDDFPPGELFGLPQAMRPGDVQAEKGLLVARTVFQVSRAGVEAVADRAQTAVWAVSISARSYLLTAR</sequence>
<proteinExistence type="predicted"/>